<dbReference type="OrthoDB" id="9801955at2"/>
<evidence type="ECO:0000256" key="1">
    <source>
        <dbReference type="ARBA" id="ARBA00004533"/>
    </source>
</evidence>
<gene>
    <name evidence="7" type="primary">htrB</name>
    <name evidence="7" type="ORF">Fuma_02089</name>
</gene>
<comment type="subcellular location">
    <subcellularLocation>
        <location evidence="1">Cell inner membrane</location>
    </subcellularLocation>
</comment>
<keyword evidence="6 7" id="KW-0012">Acyltransferase</keyword>
<dbReference type="CDD" id="cd07984">
    <property type="entry name" value="LPLAT_LABLAT-like"/>
    <property type="match status" value="1"/>
</dbReference>
<keyword evidence="5" id="KW-0472">Membrane</keyword>
<dbReference type="KEGG" id="fmr:Fuma_02089"/>
<keyword evidence="4 7" id="KW-0808">Transferase</keyword>
<evidence type="ECO:0000256" key="4">
    <source>
        <dbReference type="ARBA" id="ARBA00022679"/>
    </source>
</evidence>
<keyword evidence="8" id="KW-1185">Reference proteome</keyword>
<protein>
    <submittedName>
        <fullName evidence="7">Lipid A biosynthesis lauroyl acyltransferase</fullName>
        <ecNumber evidence="7">2.3.1.-</ecNumber>
    </submittedName>
</protein>
<dbReference type="STRING" id="1891926.Fuma_02089"/>
<evidence type="ECO:0000256" key="3">
    <source>
        <dbReference type="ARBA" id="ARBA00022519"/>
    </source>
</evidence>
<dbReference type="PANTHER" id="PTHR30606">
    <property type="entry name" value="LIPID A BIOSYNTHESIS LAUROYL ACYLTRANSFERASE"/>
    <property type="match status" value="1"/>
</dbReference>
<dbReference type="GO" id="GO:0009247">
    <property type="term" value="P:glycolipid biosynthetic process"/>
    <property type="evidence" value="ECO:0007669"/>
    <property type="project" value="UniProtKB-ARBA"/>
</dbReference>
<evidence type="ECO:0000256" key="5">
    <source>
        <dbReference type="ARBA" id="ARBA00023136"/>
    </source>
</evidence>
<dbReference type="EMBL" id="CP017641">
    <property type="protein sequence ID" value="APZ92478.1"/>
    <property type="molecule type" value="Genomic_DNA"/>
</dbReference>
<keyword evidence="3" id="KW-0997">Cell inner membrane</keyword>
<dbReference type="Proteomes" id="UP000187735">
    <property type="component" value="Chromosome"/>
</dbReference>
<evidence type="ECO:0000313" key="7">
    <source>
        <dbReference type="EMBL" id="APZ92478.1"/>
    </source>
</evidence>
<dbReference type="EC" id="2.3.1.-" evidence="7"/>
<name>A0A1P8WEI7_9PLAN</name>
<dbReference type="Pfam" id="PF03279">
    <property type="entry name" value="Lip_A_acyltrans"/>
    <property type="match status" value="1"/>
</dbReference>
<accession>A0A1P8WEI7</accession>
<evidence type="ECO:0000256" key="2">
    <source>
        <dbReference type="ARBA" id="ARBA00022475"/>
    </source>
</evidence>
<dbReference type="GO" id="GO:0016746">
    <property type="term" value="F:acyltransferase activity"/>
    <property type="evidence" value="ECO:0007669"/>
    <property type="project" value="UniProtKB-KW"/>
</dbReference>
<evidence type="ECO:0000256" key="6">
    <source>
        <dbReference type="ARBA" id="ARBA00023315"/>
    </source>
</evidence>
<dbReference type="AlphaFoldDB" id="A0A1P8WEI7"/>
<organism evidence="7 8">
    <name type="scientific">Fuerstiella marisgermanici</name>
    <dbReference type="NCBI Taxonomy" id="1891926"/>
    <lineage>
        <taxon>Bacteria</taxon>
        <taxon>Pseudomonadati</taxon>
        <taxon>Planctomycetota</taxon>
        <taxon>Planctomycetia</taxon>
        <taxon>Planctomycetales</taxon>
        <taxon>Planctomycetaceae</taxon>
        <taxon>Fuerstiella</taxon>
    </lineage>
</organism>
<sequence>MDAKRIRYRMEYAFFCAILFILRSLPVSTSVRLGNFVAWCVHSVVPRRMTRYEVAAGNIRTAFGEDLPEDQVDKIILGMWQHLAKMVIEVVQMERRVRLYNCGDVMRFSGRNQGVAAAVSGRPILFLGGHFGNWEVSVNTFGDFGFPMGVVARDLDNPWLHQWFKRFRESTGSWIISKSGATTELVAAMEAGRNATLLGDQDAGRRGVFVDFFGKPASTFKSIALLALQHDAIIVVGGAWRLPHEEQYGSRWVQFDLTTEAVIDSRDFQTADAVPEMTQAYTCAIEAMIRRAPEQYFWVHRRWKTPVNAKRRKRVAA</sequence>
<dbReference type="InterPro" id="IPR004960">
    <property type="entry name" value="LipA_acyltrans"/>
</dbReference>
<dbReference type="GO" id="GO:0005886">
    <property type="term" value="C:plasma membrane"/>
    <property type="evidence" value="ECO:0007669"/>
    <property type="project" value="UniProtKB-SubCell"/>
</dbReference>
<reference evidence="7 8" key="1">
    <citation type="journal article" date="2016" name="Front. Microbiol.">
        <title>Fuerstia marisgermanicae gen. nov., sp. nov., an Unusual Member of the Phylum Planctomycetes from the German Wadden Sea.</title>
        <authorList>
            <person name="Kohn T."/>
            <person name="Heuer A."/>
            <person name="Jogler M."/>
            <person name="Vollmers J."/>
            <person name="Boedeker C."/>
            <person name="Bunk B."/>
            <person name="Rast P."/>
            <person name="Borchert D."/>
            <person name="Glockner I."/>
            <person name="Freese H.M."/>
            <person name="Klenk H.P."/>
            <person name="Overmann J."/>
            <person name="Kaster A.K."/>
            <person name="Rohde M."/>
            <person name="Wiegand S."/>
            <person name="Jogler C."/>
        </authorList>
    </citation>
    <scope>NUCLEOTIDE SEQUENCE [LARGE SCALE GENOMIC DNA]</scope>
    <source>
        <strain evidence="7 8">NH11</strain>
    </source>
</reference>
<proteinExistence type="predicted"/>
<dbReference type="RefSeq" id="WP_077024096.1">
    <property type="nucleotide sequence ID" value="NZ_CP017641.1"/>
</dbReference>
<keyword evidence="2" id="KW-1003">Cell membrane</keyword>
<evidence type="ECO:0000313" key="8">
    <source>
        <dbReference type="Proteomes" id="UP000187735"/>
    </source>
</evidence>
<dbReference type="PANTHER" id="PTHR30606:SF10">
    <property type="entry name" value="PHOSPHATIDYLINOSITOL MANNOSIDE ACYLTRANSFERASE"/>
    <property type="match status" value="1"/>
</dbReference>